<name>A0ABP7RZK7_9BACT</name>
<protein>
    <submittedName>
        <fullName evidence="1">Uncharacterized protein</fullName>
    </submittedName>
</protein>
<accession>A0ABP7RZK7</accession>
<gene>
    <name evidence="1" type="ORF">GCM10022408_15230</name>
</gene>
<sequence length="167" mass="18140">MPPGLLLTLHYYTSYLFAMRVATPAFSLRIIQLLRAAGLVLALLVLTPAAAQAQTWLVSTDAYIRLGVMDKFGQLGSYTARFVVTNQNNGKSYILVKEIEKGQNGVDVVFPSLASDADYFKSEAGEAATGTPGRYVWECLVAGKKAVGGRFTFPEVGNDVTVIDKRK</sequence>
<dbReference type="Proteomes" id="UP001500567">
    <property type="component" value="Unassembled WGS sequence"/>
</dbReference>
<comment type="caution">
    <text evidence="1">The sequence shown here is derived from an EMBL/GenBank/DDBJ whole genome shotgun (WGS) entry which is preliminary data.</text>
</comment>
<evidence type="ECO:0000313" key="1">
    <source>
        <dbReference type="EMBL" id="GAA4004406.1"/>
    </source>
</evidence>
<keyword evidence="2" id="KW-1185">Reference proteome</keyword>
<evidence type="ECO:0000313" key="2">
    <source>
        <dbReference type="Proteomes" id="UP001500567"/>
    </source>
</evidence>
<dbReference type="EMBL" id="BAABDJ010000009">
    <property type="protein sequence ID" value="GAA4004406.1"/>
    <property type="molecule type" value="Genomic_DNA"/>
</dbReference>
<reference evidence="2" key="1">
    <citation type="journal article" date="2019" name="Int. J. Syst. Evol. Microbiol.">
        <title>The Global Catalogue of Microorganisms (GCM) 10K type strain sequencing project: providing services to taxonomists for standard genome sequencing and annotation.</title>
        <authorList>
            <consortium name="The Broad Institute Genomics Platform"/>
            <consortium name="The Broad Institute Genome Sequencing Center for Infectious Disease"/>
            <person name="Wu L."/>
            <person name="Ma J."/>
        </authorList>
    </citation>
    <scope>NUCLEOTIDE SEQUENCE [LARGE SCALE GENOMIC DNA]</scope>
    <source>
        <strain evidence="2">JCM 17224</strain>
    </source>
</reference>
<organism evidence="1 2">
    <name type="scientific">Hymenobacter fastidiosus</name>
    <dbReference type="NCBI Taxonomy" id="486264"/>
    <lineage>
        <taxon>Bacteria</taxon>
        <taxon>Pseudomonadati</taxon>
        <taxon>Bacteroidota</taxon>
        <taxon>Cytophagia</taxon>
        <taxon>Cytophagales</taxon>
        <taxon>Hymenobacteraceae</taxon>
        <taxon>Hymenobacter</taxon>
    </lineage>
</organism>
<proteinExistence type="predicted"/>